<proteinExistence type="predicted"/>
<comment type="subcellular location">
    <subcellularLocation>
        <location evidence="2">Cell membrane</location>
        <topology evidence="2">Multi-pass membrane protein</topology>
    </subcellularLocation>
</comment>
<dbReference type="PANTHER" id="PTHR23516">
    <property type="entry name" value="SAM (S-ADENOSYL METHIONINE) TRANSPORTER"/>
    <property type="match status" value="1"/>
</dbReference>
<dbReference type="GO" id="GO:0015098">
    <property type="term" value="F:molybdate ion transmembrane transporter activity"/>
    <property type="evidence" value="ECO:0007669"/>
    <property type="project" value="InterPro"/>
</dbReference>
<feature type="transmembrane region" description="Helical" evidence="12">
    <location>
        <begin position="305"/>
        <end position="325"/>
    </location>
</feature>
<keyword evidence="5" id="KW-1003">Cell membrane</keyword>
<keyword evidence="4" id="KW-0813">Transport</keyword>
<evidence type="ECO:0000256" key="1">
    <source>
        <dbReference type="ARBA" id="ARBA00003019"/>
    </source>
</evidence>
<feature type="transmembrane region" description="Helical" evidence="12">
    <location>
        <begin position="112"/>
        <end position="135"/>
    </location>
</feature>
<keyword evidence="6 12" id="KW-0812">Transmembrane</keyword>
<evidence type="ECO:0000256" key="10">
    <source>
        <dbReference type="ARBA" id="ARBA00030646"/>
    </source>
</evidence>
<evidence type="ECO:0000256" key="6">
    <source>
        <dbReference type="ARBA" id="ARBA00022692"/>
    </source>
</evidence>
<dbReference type="InterPro" id="IPR036259">
    <property type="entry name" value="MFS_trans_sf"/>
</dbReference>
<dbReference type="AlphaFoldDB" id="A0A1X2HPM5"/>
<feature type="transmembrane region" description="Helical" evidence="12">
    <location>
        <begin position="181"/>
        <end position="202"/>
    </location>
</feature>
<evidence type="ECO:0000256" key="12">
    <source>
        <dbReference type="SAM" id="Phobius"/>
    </source>
</evidence>
<evidence type="ECO:0000256" key="3">
    <source>
        <dbReference type="ARBA" id="ARBA00021242"/>
    </source>
</evidence>
<evidence type="ECO:0000256" key="11">
    <source>
        <dbReference type="ARBA" id="ARBA00032555"/>
    </source>
</evidence>
<dbReference type="Gene3D" id="1.20.1250.20">
    <property type="entry name" value="MFS general substrate transporter like domains"/>
    <property type="match status" value="1"/>
</dbReference>
<keyword evidence="14" id="KW-1185">Reference proteome</keyword>
<feature type="transmembrane region" description="Helical" evidence="12">
    <location>
        <begin position="233"/>
        <end position="255"/>
    </location>
</feature>
<evidence type="ECO:0000256" key="9">
    <source>
        <dbReference type="ARBA" id="ARBA00023136"/>
    </source>
</evidence>
<evidence type="ECO:0000256" key="4">
    <source>
        <dbReference type="ARBA" id="ARBA00022448"/>
    </source>
</evidence>
<keyword evidence="9 12" id="KW-0472">Membrane</keyword>
<protein>
    <recommendedName>
        <fullName evidence="3">Molybdate-anion transporter</fullName>
    </recommendedName>
    <alternativeName>
        <fullName evidence="10">Major facilitator superfamily domain-containing protein 5</fullName>
    </alternativeName>
    <alternativeName>
        <fullName evidence="11">Molybdate transporter 2 homolog</fullName>
    </alternativeName>
</protein>
<comment type="caution">
    <text evidence="13">The sequence shown here is derived from an EMBL/GenBank/DDBJ whole genome shotgun (WGS) entry which is preliminary data.</text>
</comment>
<dbReference type="GO" id="GO:0006811">
    <property type="term" value="P:monoatomic ion transport"/>
    <property type="evidence" value="ECO:0007669"/>
    <property type="project" value="UniProtKB-KW"/>
</dbReference>
<feature type="transmembrane region" description="Helical" evidence="12">
    <location>
        <begin position="28"/>
        <end position="46"/>
    </location>
</feature>
<evidence type="ECO:0000256" key="7">
    <source>
        <dbReference type="ARBA" id="ARBA00022989"/>
    </source>
</evidence>
<evidence type="ECO:0000313" key="14">
    <source>
        <dbReference type="Proteomes" id="UP000242180"/>
    </source>
</evidence>
<feature type="transmembrane region" description="Helical" evidence="12">
    <location>
        <begin position="58"/>
        <end position="77"/>
    </location>
</feature>
<name>A0A1X2HPM5_SYNRA</name>
<dbReference type="CDD" id="cd17487">
    <property type="entry name" value="MFS_MFSD5_like"/>
    <property type="match status" value="1"/>
</dbReference>
<evidence type="ECO:0000313" key="13">
    <source>
        <dbReference type="EMBL" id="ORZ01335.1"/>
    </source>
</evidence>
<accession>A0A1X2HPM5</accession>
<comment type="function">
    <text evidence="1">Mediates high-affinity intracellular uptake of the rare oligo-element molybdenum.</text>
</comment>
<dbReference type="Pfam" id="PF05631">
    <property type="entry name" value="MFS_5"/>
    <property type="match status" value="1"/>
</dbReference>
<keyword evidence="7 12" id="KW-1133">Transmembrane helix</keyword>
<dbReference type="OMA" id="CCGWVVL"/>
<feature type="transmembrane region" description="Helical" evidence="12">
    <location>
        <begin position="147"/>
        <end position="169"/>
    </location>
</feature>
<dbReference type="PANTHER" id="PTHR23516:SF1">
    <property type="entry name" value="MOLYBDATE-ANION TRANSPORTER"/>
    <property type="match status" value="1"/>
</dbReference>
<organism evidence="13 14">
    <name type="scientific">Syncephalastrum racemosum</name>
    <name type="common">Filamentous fungus</name>
    <dbReference type="NCBI Taxonomy" id="13706"/>
    <lineage>
        <taxon>Eukaryota</taxon>
        <taxon>Fungi</taxon>
        <taxon>Fungi incertae sedis</taxon>
        <taxon>Mucoromycota</taxon>
        <taxon>Mucoromycotina</taxon>
        <taxon>Mucoromycetes</taxon>
        <taxon>Mucorales</taxon>
        <taxon>Syncephalastraceae</taxon>
        <taxon>Syncephalastrum</taxon>
    </lineage>
</organism>
<dbReference type="InParanoid" id="A0A1X2HPM5"/>
<evidence type="ECO:0000256" key="5">
    <source>
        <dbReference type="ARBA" id="ARBA00022475"/>
    </source>
</evidence>
<dbReference type="EMBL" id="MCGN01000002">
    <property type="protein sequence ID" value="ORZ01335.1"/>
    <property type="molecule type" value="Genomic_DNA"/>
</dbReference>
<dbReference type="GO" id="GO:0005886">
    <property type="term" value="C:plasma membrane"/>
    <property type="evidence" value="ECO:0007669"/>
    <property type="project" value="UniProtKB-SubCell"/>
</dbReference>
<dbReference type="STRING" id="13706.A0A1X2HPM5"/>
<keyword evidence="8" id="KW-0406">Ion transport</keyword>
<feature type="transmembrane region" description="Helical" evidence="12">
    <location>
        <begin position="390"/>
        <end position="411"/>
    </location>
</feature>
<evidence type="ECO:0000256" key="2">
    <source>
        <dbReference type="ARBA" id="ARBA00004651"/>
    </source>
</evidence>
<dbReference type="SUPFAM" id="SSF103473">
    <property type="entry name" value="MFS general substrate transporter"/>
    <property type="match status" value="1"/>
</dbReference>
<dbReference type="InterPro" id="IPR008509">
    <property type="entry name" value="MOT2/MFSD5"/>
</dbReference>
<gene>
    <name evidence="13" type="ORF">BCR43DRAFT_486777</name>
</gene>
<evidence type="ECO:0000256" key="8">
    <source>
        <dbReference type="ARBA" id="ARBA00023065"/>
    </source>
</evidence>
<dbReference type="Proteomes" id="UP000242180">
    <property type="component" value="Unassembled WGS sequence"/>
</dbReference>
<feature type="transmembrane region" description="Helical" evidence="12">
    <location>
        <begin position="275"/>
        <end position="293"/>
    </location>
</feature>
<reference evidence="13 14" key="1">
    <citation type="submission" date="2016-07" db="EMBL/GenBank/DDBJ databases">
        <title>Pervasive Adenine N6-methylation of Active Genes in Fungi.</title>
        <authorList>
            <consortium name="DOE Joint Genome Institute"/>
            <person name="Mondo S.J."/>
            <person name="Dannebaum R.O."/>
            <person name="Kuo R.C."/>
            <person name="Labutti K."/>
            <person name="Haridas S."/>
            <person name="Kuo A."/>
            <person name="Salamov A."/>
            <person name="Ahrendt S.R."/>
            <person name="Lipzen A."/>
            <person name="Sullivan W."/>
            <person name="Andreopoulos W.B."/>
            <person name="Clum A."/>
            <person name="Lindquist E."/>
            <person name="Daum C."/>
            <person name="Ramamoorthy G.K."/>
            <person name="Gryganskyi A."/>
            <person name="Culley D."/>
            <person name="Magnuson J.K."/>
            <person name="James T.Y."/>
            <person name="O'Malley M.A."/>
            <person name="Stajich J.E."/>
            <person name="Spatafora J.W."/>
            <person name="Visel A."/>
            <person name="Grigoriev I.V."/>
        </authorList>
    </citation>
    <scope>NUCLEOTIDE SEQUENCE [LARGE SCALE GENOMIC DNA]</scope>
    <source>
        <strain evidence="13 14">NRRL 2496</strain>
    </source>
</reference>
<feature type="transmembrane region" description="Helical" evidence="12">
    <location>
        <begin position="89"/>
        <end position="106"/>
    </location>
</feature>
<dbReference type="OrthoDB" id="263957at2759"/>
<sequence>MTMESLNMETGSAKQQASRFKALQWKYLSVYLTVMGADWLQGPYLYKLYQSYGLELGQIAFLFLTGFISGAFAGTAVGSLADSRGRRRVCLAYCSITAAALVLRLLNQYMLLFVSHLLSGLSTALLYSVFEAWYVAEHTSHLLPSDWLSRTFSAGTFLNGLVAIVAGVVANASVDIGGFKAPYTLAIALQGVAALLITSTWAENYGESSGMKDTRLIHTLKEGCQIMWKDSNILVLGTAQTVFECAMYTFVLLYTPAIENAAAIYMDDSEQTLPLGYLFSTMMFAVMIGSLTFQSFEPKLSKDKLLIIALTLASSAFGSIVYTGSVSLPTLAVAYHVFEFCTGMYYPAIASLKAEAIPEETRAAVMTLLRIPMNLGIGVIMWNVNNMSTTTMFAICSFMTFSGAVVVTARYKGRRSSRES</sequence>